<evidence type="ECO:0000313" key="1">
    <source>
        <dbReference type="EMBL" id="SVA54972.1"/>
    </source>
</evidence>
<organism evidence="1">
    <name type="scientific">marine metagenome</name>
    <dbReference type="NCBI Taxonomy" id="408172"/>
    <lineage>
        <taxon>unclassified sequences</taxon>
        <taxon>metagenomes</taxon>
        <taxon>ecological metagenomes</taxon>
    </lineage>
</organism>
<protein>
    <submittedName>
        <fullName evidence="1">Uncharacterized protein</fullName>
    </submittedName>
</protein>
<feature type="non-terminal residue" evidence="1">
    <location>
        <position position="24"/>
    </location>
</feature>
<dbReference type="EMBL" id="UINC01012608">
    <property type="protein sequence ID" value="SVA54972.1"/>
    <property type="molecule type" value="Genomic_DNA"/>
</dbReference>
<accession>A0A381WRH6</accession>
<reference evidence="1" key="1">
    <citation type="submission" date="2018-05" db="EMBL/GenBank/DDBJ databases">
        <authorList>
            <person name="Lanie J.A."/>
            <person name="Ng W.-L."/>
            <person name="Kazmierczak K.M."/>
            <person name="Andrzejewski T.M."/>
            <person name="Davidsen T.M."/>
            <person name="Wayne K.J."/>
            <person name="Tettelin H."/>
            <person name="Glass J.I."/>
            <person name="Rusch D."/>
            <person name="Podicherti R."/>
            <person name="Tsui H.-C.T."/>
            <person name="Winkler M.E."/>
        </authorList>
    </citation>
    <scope>NUCLEOTIDE SEQUENCE</scope>
</reference>
<sequence length="24" mass="2861">MDRLVEYLEIVNLQQLLLKAECKV</sequence>
<dbReference type="AlphaFoldDB" id="A0A381WRH6"/>
<name>A0A381WRH6_9ZZZZ</name>
<proteinExistence type="predicted"/>
<gene>
    <name evidence="1" type="ORF">METZ01_LOCUS107826</name>
</gene>